<evidence type="ECO:0000313" key="6">
    <source>
        <dbReference type="WormBase" id="Bm10444"/>
    </source>
</evidence>
<dbReference type="WBParaSite" id="Bm10444.1">
    <property type="protein sequence ID" value="Bm10444.1"/>
    <property type="gene ID" value="WBGene00230705"/>
</dbReference>
<proteinExistence type="predicted"/>
<keyword evidence="4" id="KW-1185">Reference proteome</keyword>
<reference evidence="3" key="3">
    <citation type="submission" date="2019-04" db="EMBL/GenBank/DDBJ databases">
        <authorList>
            <person name="Howe K."/>
            <person name="Paulini M."/>
            <person name="Williams G."/>
        </authorList>
    </citation>
    <scope>NUCLEOTIDE SEQUENCE [LARGE SCALE GENOMIC DNA]</scope>
    <source>
        <strain evidence="3">FR3</strain>
    </source>
</reference>
<reference evidence="5" key="4">
    <citation type="submission" date="2019-12" db="UniProtKB">
        <authorList>
            <consortium name="WormBaseParasite"/>
        </authorList>
    </citation>
    <scope>IDENTIFICATION</scope>
</reference>
<dbReference type="Proteomes" id="UP000006672">
    <property type="component" value="Unassembled WGS sequence"/>
</dbReference>
<dbReference type="KEGG" id="bmy:BM_BM10444"/>
<evidence type="ECO:0000313" key="3">
    <source>
        <dbReference type="EMBL" id="VIO93934.1"/>
    </source>
</evidence>
<accession>A0A4E9FCS1</accession>
<gene>
    <name evidence="2 5 6" type="ORF">Bm10444</name>
    <name evidence="3" type="ORF">BM_BM10444</name>
    <name evidence="2" type="ORF">BM_Bm10444</name>
</gene>
<feature type="region of interest" description="Disordered" evidence="1">
    <location>
        <begin position="17"/>
        <end position="80"/>
    </location>
</feature>
<feature type="compositionally biased region" description="Basic and acidic residues" evidence="1">
    <location>
        <begin position="49"/>
        <end position="60"/>
    </location>
</feature>
<dbReference type="CTD" id="6103459"/>
<organism evidence="2">
    <name type="scientific">Brugia malayi</name>
    <name type="common">Filarial nematode worm</name>
    <dbReference type="NCBI Taxonomy" id="6279"/>
    <lineage>
        <taxon>Eukaryota</taxon>
        <taxon>Metazoa</taxon>
        <taxon>Ecdysozoa</taxon>
        <taxon>Nematoda</taxon>
        <taxon>Chromadorea</taxon>
        <taxon>Rhabditida</taxon>
        <taxon>Spirurina</taxon>
        <taxon>Spiruromorpha</taxon>
        <taxon>Filarioidea</taxon>
        <taxon>Onchocercidae</taxon>
        <taxon>Brugia</taxon>
    </lineage>
</organism>
<dbReference type="EMBL" id="LN856992">
    <property type="protein sequence ID" value="CRZ25013.1"/>
    <property type="molecule type" value="Genomic_DNA"/>
</dbReference>
<dbReference type="WormBase" id="Bm10444">
    <property type="protein sequence ID" value="BM38197"/>
    <property type="gene ID" value="WBGene00230705"/>
</dbReference>
<evidence type="ECO:0000313" key="2">
    <source>
        <dbReference type="EMBL" id="CRZ25013.1"/>
    </source>
</evidence>
<dbReference type="OrthoDB" id="10452191at2759"/>
<protein>
    <submittedName>
        <fullName evidence="2 5">Bm10444</fullName>
    </submittedName>
</protein>
<evidence type="ECO:0000313" key="5">
    <source>
        <dbReference type="WBParaSite" id="Bm10444.1"/>
    </source>
</evidence>
<dbReference type="EMBL" id="CAAKNF010000193">
    <property type="protein sequence ID" value="VIO93934.1"/>
    <property type="molecule type" value="Genomic_DNA"/>
</dbReference>
<dbReference type="AlphaFoldDB" id="A0A0K0INA0"/>
<reference evidence="2 4" key="1">
    <citation type="journal article" date="2007" name="Science">
        <title>Draft genome of the filarial nematode parasite Brugia malayi.</title>
        <authorList>
            <person name="Ghedin E."/>
            <person name="Wang S."/>
            <person name="Spiro D."/>
            <person name="Caler E."/>
            <person name="Zhao Q."/>
            <person name="Crabtree J."/>
            <person name="Allen J.E."/>
            <person name="Delcher A.L."/>
            <person name="Guiliano D.B."/>
            <person name="Miranda-Saavedra D."/>
            <person name="Angiuoli S.V."/>
            <person name="Creasy T."/>
            <person name="Amedeo P."/>
            <person name="Haas B."/>
            <person name="El-Sayed N.M."/>
            <person name="Wortman J.R."/>
            <person name="Feldblyum T."/>
            <person name="Tallon L."/>
            <person name="Schatz M."/>
            <person name="Shumway M."/>
            <person name="Koo H."/>
            <person name="Salzberg S.L."/>
            <person name="Schobel S."/>
            <person name="Pertea M."/>
            <person name="Pop M."/>
            <person name="White O."/>
            <person name="Barton G.J."/>
            <person name="Carlow C.K."/>
            <person name="Crawford M.J."/>
            <person name="Daub J."/>
            <person name="Dimmic M.W."/>
            <person name="Estes C.F."/>
            <person name="Foster J.M."/>
            <person name="Ganatra M."/>
            <person name="Gregory W.F."/>
            <person name="Johnson N.M."/>
            <person name="Jin J."/>
            <person name="Komuniecki R."/>
            <person name="Korf I."/>
            <person name="Kumar S."/>
            <person name="Laney S."/>
            <person name="Li B.W."/>
            <person name="Li W."/>
            <person name="Lindblom T.H."/>
            <person name="Lustigman S."/>
            <person name="Ma D."/>
            <person name="Maina C.V."/>
            <person name="Martin D.M."/>
            <person name="McCarter J.P."/>
            <person name="McReynolds L."/>
            <person name="Mitreva M."/>
            <person name="Nutman T.B."/>
            <person name="Parkinson J."/>
            <person name="Peregrin-Alvarez J.M."/>
            <person name="Poole C."/>
            <person name="Ren Q."/>
            <person name="Saunders L."/>
            <person name="Sluder A.E."/>
            <person name="Smith K."/>
            <person name="Stanke M."/>
            <person name="Unnasch T.R."/>
            <person name="Ware J."/>
            <person name="Wei A.D."/>
            <person name="Weil G."/>
            <person name="Williams D.J."/>
            <person name="Zhang Y."/>
            <person name="Williams S.A."/>
            <person name="Fraser-Liggett C."/>
            <person name="Slatko B."/>
            <person name="Blaxter M.L."/>
            <person name="Scott A.L."/>
        </authorList>
    </citation>
    <scope>NUCLEOTIDE SEQUENCE</scope>
    <source>
        <strain evidence="2 4">FR3</strain>
    </source>
</reference>
<feature type="compositionally biased region" description="Acidic residues" evidence="1">
    <location>
        <begin position="21"/>
        <end position="48"/>
    </location>
</feature>
<accession>A0A0K0INA0</accession>
<reference evidence="2" key="2">
    <citation type="submission" date="2012-12" db="EMBL/GenBank/DDBJ databases">
        <authorList>
            <person name="Gao Y.W."/>
            <person name="Fan S.T."/>
            <person name="Sun H.T."/>
            <person name="Wang Z."/>
            <person name="Gao X.L."/>
            <person name="Li Y.G."/>
            <person name="Wang T.C."/>
            <person name="Zhang K."/>
            <person name="Xu W.W."/>
            <person name="Yu Z.J."/>
            <person name="Xia X.Z."/>
        </authorList>
    </citation>
    <scope>NUCLEOTIDE SEQUENCE</scope>
    <source>
        <strain evidence="2">FR3</strain>
    </source>
</reference>
<dbReference type="RefSeq" id="XP_001900037.2">
    <property type="nucleotide sequence ID" value="XM_001900002.2"/>
</dbReference>
<name>A0A0K0INA0_BRUMA</name>
<evidence type="ECO:0000313" key="4">
    <source>
        <dbReference type="Proteomes" id="UP000006672"/>
    </source>
</evidence>
<dbReference type="GeneID" id="6103459"/>
<sequence length="80" mass="9262">MWMFITLLLTVASAEKKVPIEDEESDSGEEEQYEDENQEFEKDEDDILKDESADPEKQFDSHPPAFGPRSTRVLKISQNK</sequence>
<evidence type="ECO:0000256" key="1">
    <source>
        <dbReference type="SAM" id="MobiDB-lite"/>
    </source>
</evidence>